<organism evidence="8 9">
    <name type="scientific">Plectonema cf. radiosum LEGE 06105</name>
    <dbReference type="NCBI Taxonomy" id="945769"/>
    <lineage>
        <taxon>Bacteria</taxon>
        <taxon>Bacillati</taxon>
        <taxon>Cyanobacteriota</taxon>
        <taxon>Cyanophyceae</taxon>
        <taxon>Oscillatoriophycideae</taxon>
        <taxon>Oscillatoriales</taxon>
        <taxon>Microcoleaceae</taxon>
        <taxon>Plectonema</taxon>
    </lineage>
</organism>
<dbReference type="SMART" id="SM00825">
    <property type="entry name" value="PKS_KS"/>
    <property type="match status" value="1"/>
</dbReference>
<keyword evidence="6" id="KW-0511">Multifunctional enzyme</keyword>
<dbReference type="Pfam" id="PF00109">
    <property type="entry name" value="ketoacyl-synt"/>
    <property type="match status" value="1"/>
</dbReference>
<dbReference type="InterPro" id="IPR001227">
    <property type="entry name" value="Ac_transferase_dom_sf"/>
</dbReference>
<gene>
    <name evidence="8" type="ORF">IQ247_29060</name>
</gene>
<evidence type="ECO:0000256" key="1">
    <source>
        <dbReference type="ARBA" id="ARBA00022450"/>
    </source>
</evidence>
<dbReference type="SUPFAM" id="SSF52151">
    <property type="entry name" value="FabD/lysophospholipase-like"/>
    <property type="match status" value="1"/>
</dbReference>
<dbReference type="Pfam" id="PF02801">
    <property type="entry name" value="Ketoacyl-synt_C"/>
    <property type="match status" value="1"/>
</dbReference>
<protein>
    <submittedName>
        <fullName evidence="8">Type I polyketide synthase</fullName>
    </submittedName>
</protein>
<feature type="domain" description="Ketosynthase family 3 (KS3)" evidence="7">
    <location>
        <begin position="29"/>
        <end position="455"/>
    </location>
</feature>
<dbReference type="Pfam" id="PF22621">
    <property type="entry name" value="CurL-like_PKS_C"/>
    <property type="match status" value="1"/>
</dbReference>
<dbReference type="GO" id="GO:0004312">
    <property type="term" value="F:fatty acid synthase activity"/>
    <property type="evidence" value="ECO:0007669"/>
    <property type="project" value="TreeGrafter"/>
</dbReference>
<dbReference type="CDD" id="cd00833">
    <property type="entry name" value="PKS"/>
    <property type="match status" value="1"/>
</dbReference>
<evidence type="ECO:0000313" key="8">
    <source>
        <dbReference type="EMBL" id="MBE9216663.1"/>
    </source>
</evidence>
<dbReference type="InterPro" id="IPR020841">
    <property type="entry name" value="PKS_Beta-ketoAc_synthase_dom"/>
</dbReference>
<evidence type="ECO:0000256" key="4">
    <source>
        <dbReference type="ARBA" id="ARBA00022832"/>
    </source>
</evidence>
<dbReference type="PROSITE" id="PS52004">
    <property type="entry name" value="KS3_2"/>
    <property type="match status" value="1"/>
</dbReference>
<dbReference type="Pfam" id="PF00698">
    <property type="entry name" value="Acyl_transf_1"/>
    <property type="match status" value="1"/>
</dbReference>
<keyword evidence="1" id="KW-0596">Phosphopantetheine</keyword>
<dbReference type="FunFam" id="3.40.47.10:FF:000042">
    <property type="entry name" value="Polyketide synthase Pks13"/>
    <property type="match status" value="1"/>
</dbReference>
<dbReference type="InterPro" id="IPR014031">
    <property type="entry name" value="Ketoacyl_synth_C"/>
</dbReference>
<dbReference type="PROSITE" id="PS00606">
    <property type="entry name" value="KS3_1"/>
    <property type="match status" value="1"/>
</dbReference>
<dbReference type="InterPro" id="IPR014043">
    <property type="entry name" value="Acyl_transferase_dom"/>
</dbReference>
<evidence type="ECO:0000256" key="5">
    <source>
        <dbReference type="ARBA" id="ARBA00023098"/>
    </source>
</evidence>
<dbReference type="Gene3D" id="3.40.47.10">
    <property type="match status" value="1"/>
</dbReference>
<dbReference type="InterPro" id="IPR016039">
    <property type="entry name" value="Thiolase-like"/>
</dbReference>
<evidence type="ECO:0000256" key="2">
    <source>
        <dbReference type="ARBA" id="ARBA00022553"/>
    </source>
</evidence>
<accession>A0A8J7F8A9</accession>
<evidence type="ECO:0000256" key="6">
    <source>
        <dbReference type="ARBA" id="ARBA00023268"/>
    </source>
</evidence>
<reference evidence="8" key="1">
    <citation type="submission" date="2020-10" db="EMBL/GenBank/DDBJ databases">
        <authorList>
            <person name="Castelo-Branco R."/>
            <person name="Eusebio N."/>
            <person name="Adriana R."/>
            <person name="Vieira A."/>
            <person name="Brugerolle De Fraissinette N."/>
            <person name="Rezende De Castro R."/>
            <person name="Schneider M.P."/>
            <person name="Vasconcelos V."/>
            <person name="Leao P.N."/>
        </authorList>
    </citation>
    <scope>NUCLEOTIDE SEQUENCE</scope>
    <source>
        <strain evidence="8">LEGE 06105</strain>
    </source>
</reference>
<evidence type="ECO:0000259" key="7">
    <source>
        <dbReference type="PROSITE" id="PS52004"/>
    </source>
</evidence>
<proteinExistence type="predicted"/>
<dbReference type="PANTHER" id="PTHR43775:SF51">
    <property type="entry name" value="INACTIVE PHENOLPHTHIOCEROL SYNTHESIS POLYKETIDE SYNTHASE TYPE I PKS1-RELATED"/>
    <property type="match status" value="1"/>
</dbReference>
<keyword evidence="5" id="KW-0443">Lipid metabolism</keyword>
<name>A0A8J7F8A9_9CYAN</name>
<evidence type="ECO:0000313" key="9">
    <source>
        <dbReference type="Proteomes" id="UP000620559"/>
    </source>
</evidence>
<dbReference type="InterPro" id="IPR050091">
    <property type="entry name" value="PKS_NRPS_Biosynth_Enz"/>
</dbReference>
<dbReference type="Gene3D" id="3.40.366.10">
    <property type="entry name" value="Malonyl-Coenzyme A Acyl Carrier Protein, domain 2"/>
    <property type="match status" value="1"/>
</dbReference>
<dbReference type="GO" id="GO:0006633">
    <property type="term" value="P:fatty acid biosynthetic process"/>
    <property type="evidence" value="ECO:0007669"/>
    <property type="project" value="InterPro"/>
</dbReference>
<evidence type="ECO:0000256" key="3">
    <source>
        <dbReference type="ARBA" id="ARBA00022679"/>
    </source>
</evidence>
<dbReference type="GO" id="GO:0004315">
    <property type="term" value="F:3-oxoacyl-[acyl-carrier-protein] synthase activity"/>
    <property type="evidence" value="ECO:0007669"/>
    <property type="project" value="InterPro"/>
</dbReference>
<dbReference type="SUPFAM" id="SSF53901">
    <property type="entry name" value="Thiolase-like"/>
    <property type="match status" value="1"/>
</dbReference>
<keyword evidence="9" id="KW-1185">Reference proteome</keyword>
<dbReference type="Gene3D" id="3.30.70.3290">
    <property type="match status" value="1"/>
</dbReference>
<dbReference type="RefSeq" id="WP_193925361.1">
    <property type="nucleotide sequence ID" value="NZ_JADEWL010000189.1"/>
</dbReference>
<keyword evidence="3" id="KW-0808">Transferase</keyword>
<sequence>MSIEFTKERVLSALKEARTKLEAVEKSKNERVAIVGMAGRFPGANNIDEFWQNLCNGVNSIQFLSDEELLNAGVDVDVLNRPNYVKAYSSFPDFDGFDAGFFGYSPREAEVIDPQHRVFLECAWSALEQAGYDPEQYNGAIGVYGGSSLNSYIINLYSNSNLRTNTDNVQAVISNVMGLMPTRVSYKLNLTGPSCGVQTGCSTSLVSVHLACQSLLNGECDMALAGGVSVAASGKSGYLYQESGVLSPDGYCRSFDARGEGTVFGNGVGIVVLKKLSDALADGDCIYAVIKGSAINNDGSHKVGLTAPSVTGQANVIATTLEKAGINPETIGYIETHGTGTPLGDPIEIAALNKVFRQHTQARNFCALASVKSNIGHLDAAAGIAGLIKVALAVKYGKIPPSLNFESPNSQIDFDNSPFYVNQKLRDWESNGTPRRAAVSSFGMGGTNAHMVLEESNLTPPSAPLSLTRRGEGGEVDSWQLLLISAKTPTALSTATTNLSEYLKSHSDTNLADVAYTLQIGRQALEQRHFVVCQNHQQAIQALSNINDDSATKTNQAANKTLVFMFSGQGSQYENMGRELYETQPVFRETLDKCCTLLKPHLGFDLQTLIFPPSPP</sequence>
<feature type="non-terminal residue" evidence="8">
    <location>
        <position position="616"/>
    </location>
</feature>
<keyword evidence="2" id="KW-0597">Phosphoprotein</keyword>
<dbReference type="PANTHER" id="PTHR43775">
    <property type="entry name" value="FATTY ACID SYNTHASE"/>
    <property type="match status" value="1"/>
</dbReference>
<comment type="caution">
    <text evidence="8">The sequence shown here is derived from an EMBL/GenBank/DDBJ whole genome shotgun (WGS) entry which is preliminary data.</text>
</comment>
<dbReference type="AlphaFoldDB" id="A0A8J7F8A9"/>
<dbReference type="InterPro" id="IPR014030">
    <property type="entry name" value="Ketoacyl_synth_N"/>
</dbReference>
<dbReference type="Proteomes" id="UP000620559">
    <property type="component" value="Unassembled WGS sequence"/>
</dbReference>
<keyword evidence="4" id="KW-0276">Fatty acid metabolism</keyword>
<dbReference type="InterPro" id="IPR016035">
    <property type="entry name" value="Acyl_Trfase/lysoPLipase"/>
</dbReference>
<dbReference type="InterPro" id="IPR018201">
    <property type="entry name" value="Ketoacyl_synth_AS"/>
</dbReference>
<dbReference type="EMBL" id="JADEWL010000189">
    <property type="protein sequence ID" value="MBE9216663.1"/>
    <property type="molecule type" value="Genomic_DNA"/>
</dbReference>